<dbReference type="STRING" id="980251.GCA_001642875_04511"/>
<feature type="coiled-coil region" evidence="1">
    <location>
        <begin position="385"/>
        <end position="443"/>
    </location>
</feature>
<evidence type="ECO:0000256" key="1">
    <source>
        <dbReference type="SAM" id="Coils"/>
    </source>
</evidence>
<evidence type="ECO:0000313" key="4">
    <source>
        <dbReference type="Proteomes" id="UP000322214"/>
    </source>
</evidence>
<name>A0A5B9PEG1_9BACT</name>
<dbReference type="AlphaFoldDB" id="A0A5B9PEG1"/>
<protein>
    <submittedName>
        <fullName evidence="3">Chromosome partition protein Smc</fullName>
    </submittedName>
</protein>
<keyword evidence="1" id="KW-0175">Coiled coil</keyword>
<evidence type="ECO:0000313" key="3">
    <source>
        <dbReference type="EMBL" id="QEG23540.1"/>
    </source>
</evidence>
<proteinExistence type="predicted"/>
<dbReference type="Proteomes" id="UP000322214">
    <property type="component" value="Chromosome"/>
</dbReference>
<organism evidence="3 4">
    <name type="scientific">Mariniblastus fucicola</name>
    <dbReference type="NCBI Taxonomy" id="980251"/>
    <lineage>
        <taxon>Bacteria</taxon>
        <taxon>Pseudomonadati</taxon>
        <taxon>Planctomycetota</taxon>
        <taxon>Planctomycetia</taxon>
        <taxon>Pirellulales</taxon>
        <taxon>Pirellulaceae</taxon>
        <taxon>Mariniblastus</taxon>
    </lineage>
</organism>
<keyword evidence="2" id="KW-0812">Transmembrane</keyword>
<dbReference type="OrthoDB" id="2360475at2"/>
<dbReference type="PANTHER" id="PTHR32309:SF13">
    <property type="entry name" value="FERRIC ENTEROBACTIN TRANSPORT PROTEIN FEPE"/>
    <property type="match status" value="1"/>
</dbReference>
<feature type="transmembrane region" description="Helical" evidence="2">
    <location>
        <begin position="42"/>
        <end position="60"/>
    </location>
</feature>
<accession>A0A5B9PEG1</accession>
<gene>
    <name evidence="3" type="primary">smc_7</name>
    <name evidence="3" type="ORF">MFFC18_34410</name>
</gene>
<sequence length="537" mass="59776">MVEVALIDKRFRSVVHLEKNMNNTQLTLTQIFGALMRQKAKGLLAFLIVFGLVMALFLVWPKSYGSEGKLHVQMTRTETNLSPVVSSNGQGMGISIQDTRETEIKSVEEVLKSRAVLEAVVKKIGAKKILENSFSGLLPSLSVPSILKGGGSAAGDMSPEEYKELKNIELATNLLDESLSVHNTKKTSVISVYMKANSPRLAQEIVNEIISETRKVHQKMHGVTGSSAFFAEKVKEADAELEEALAKLEEFREKQQVLSVGSARFTLQEIIGTLEKGIMESGVEVEQSQRQIDTLMKEIGKTPEKIVLETKGVERKSGDDATVEVFRLESERQRLLSQYRATHPEVRKIDARLKQMKSRLGTMKDDRTQSQSTINAVFSDVKMQLVRAETQNIGAKARLKSLEKKLAKARKDAVEMNRAEIQADRLQRDVDDTRKDREMYVAKGREALASLSLDNSNLSTLVVAQQPTFILKHASPRGMLFLPIALILGTLAGLATAMFCERNHLSPSLNEVEVEQILEMPVLVTLPRVYSSRNMVN</sequence>
<dbReference type="GO" id="GO:0005886">
    <property type="term" value="C:plasma membrane"/>
    <property type="evidence" value="ECO:0007669"/>
    <property type="project" value="TreeGrafter"/>
</dbReference>
<keyword evidence="2" id="KW-0472">Membrane</keyword>
<dbReference type="KEGG" id="mff:MFFC18_34410"/>
<dbReference type="EMBL" id="CP042912">
    <property type="protein sequence ID" value="QEG23540.1"/>
    <property type="molecule type" value="Genomic_DNA"/>
</dbReference>
<dbReference type="InterPro" id="IPR050445">
    <property type="entry name" value="Bact_polysacc_biosynth/exp"/>
</dbReference>
<keyword evidence="2" id="KW-1133">Transmembrane helix</keyword>
<evidence type="ECO:0000256" key="2">
    <source>
        <dbReference type="SAM" id="Phobius"/>
    </source>
</evidence>
<dbReference type="PANTHER" id="PTHR32309">
    <property type="entry name" value="TYROSINE-PROTEIN KINASE"/>
    <property type="match status" value="1"/>
</dbReference>
<feature type="transmembrane region" description="Helical" evidence="2">
    <location>
        <begin position="480"/>
        <end position="500"/>
    </location>
</feature>
<dbReference type="GO" id="GO:0004713">
    <property type="term" value="F:protein tyrosine kinase activity"/>
    <property type="evidence" value="ECO:0007669"/>
    <property type="project" value="TreeGrafter"/>
</dbReference>
<keyword evidence="4" id="KW-1185">Reference proteome</keyword>
<reference evidence="3 4" key="1">
    <citation type="submission" date="2019-08" db="EMBL/GenBank/DDBJ databases">
        <title>Deep-cultivation of Planctomycetes and their phenomic and genomic characterization uncovers novel biology.</title>
        <authorList>
            <person name="Wiegand S."/>
            <person name="Jogler M."/>
            <person name="Boedeker C."/>
            <person name="Pinto D."/>
            <person name="Vollmers J."/>
            <person name="Rivas-Marin E."/>
            <person name="Kohn T."/>
            <person name="Peeters S.H."/>
            <person name="Heuer A."/>
            <person name="Rast P."/>
            <person name="Oberbeckmann S."/>
            <person name="Bunk B."/>
            <person name="Jeske O."/>
            <person name="Meyerdierks A."/>
            <person name="Storesund J.E."/>
            <person name="Kallscheuer N."/>
            <person name="Luecker S."/>
            <person name="Lage O.M."/>
            <person name="Pohl T."/>
            <person name="Merkel B.J."/>
            <person name="Hornburger P."/>
            <person name="Mueller R.-W."/>
            <person name="Bruemmer F."/>
            <person name="Labrenz M."/>
            <person name="Spormann A.M."/>
            <person name="Op den Camp H."/>
            <person name="Overmann J."/>
            <person name="Amann R."/>
            <person name="Jetten M.S.M."/>
            <person name="Mascher T."/>
            <person name="Medema M.H."/>
            <person name="Devos D.P."/>
            <person name="Kaster A.-K."/>
            <person name="Ovreas L."/>
            <person name="Rohde M."/>
            <person name="Galperin M.Y."/>
            <person name="Jogler C."/>
        </authorList>
    </citation>
    <scope>NUCLEOTIDE SEQUENCE [LARGE SCALE GENOMIC DNA]</scope>
    <source>
        <strain evidence="3 4">FC18</strain>
    </source>
</reference>